<dbReference type="PANTHER" id="PTHR30093">
    <property type="entry name" value="GENERAL SECRETION PATHWAY PROTEIN G"/>
    <property type="match status" value="1"/>
</dbReference>
<evidence type="ECO:0000259" key="1">
    <source>
        <dbReference type="Pfam" id="PF07596"/>
    </source>
</evidence>
<dbReference type="InterPro" id="IPR011453">
    <property type="entry name" value="DUF1559"/>
</dbReference>
<dbReference type="InterPro" id="IPR045584">
    <property type="entry name" value="Pilin-like"/>
</dbReference>
<name>A0A432MJP0_9BACT</name>
<dbReference type="Pfam" id="PF07596">
    <property type="entry name" value="SBP_bac_10"/>
    <property type="match status" value="1"/>
</dbReference>
<accession>A0A432MJP0</accession>
<gene>
    <name evidence="2" type="ORF">TsocGM_13180</name>
</gene>
<dbReference type="PANTHER" id="PTHR30093:SF2">
    <property type="entry name" value="TYPE II SECRETION SYSTEM PROTEIN H"/>
    <property type="match status" value="1"/>
</dbReference>
<dbReference type="Gene3D" id="3.30.700.10">
    <property type="entry name" value="Glycoprotein, Type 4 Pilin"/>
    <property type="match status" value="1"/>
</dbReference>
<sequence>MDRTASRRGFTLIELLVVIAIIGVLVGLLLPAIGAARAASRRTQCMNNLRQLGIGLVEHVNVHGAFPNAVTYAELADAEQFDPTDPKTSSWDRTYQGYFNESGGLHSWVVDILPFIDQQSLANDYDTTRGYLDASPTDPSAASNLYISNTNISVLSCPDDDSIDPKRGNLSYVVNMGFSLWHAVGAKSNAAYGWMGSESDSTSTGPTWTRPMDWGMEVSKRTGLMFVGSSGGRMPWDMGHTMATIADGASFTVMLSENVRAGGSGGNRLSNGMPTNWATPHPNFVGFIGSDNVCGGTNSDQRLPGIGTCSQERALRPLAGAQDGSAWADANVKGSGESINSGLRLIEEGASPFPNAQHSGGVHVTMVDGSTRFIRDTIDGIVWAKLLTPAGHRLPSQYRQLPLDESRVE</sequence>
<reference evidence="2 3" key="2">
    <citation type="submission" date="2019-01" db="EMBL/GenBank/DDBJ databases">
        <title>Tautonia sociabilis, a novel thermotolerant planctomycete of Isosphaeraceae family, isolated from a 4000 m deep subterranean habitat.</title>
        <authorList>
            <person name="Kovaleva O.L."/>
            <person name="Elcheninov A.G."/>
            <person name="Van Heerden E."/>
            <person name="Toshchakov S.V."/>
            <person name="Novikov A."/>
            <person name="Bonch-Osmolovskaya E.A."/>
            <person name="Kublanov I.V."/>
        </authorList>
    </citation>
    <scope>NUCLEOTIDE SEQUENCE [LARGE SCALE GENOMIC DNA]</scope>
    <source>
        <strain evidence="2 3">GM2012</strain>
    </source>
</reference>
<protein>
    <submittedName>
        <fullName evidence="2">DUF1559 domain-containing protein</fullName>
    </submittedName>
</protein>
<dbReference type="NCBIfam" id="TIGR04294">
    <property type="entry name" value="pre_pil_HX9DG"/>
    <property type="match status" value="1"/>
</dbReference>
<dbReference type="OrthoDB" id="269098at2"/>
<dbReference type="EMBL" id="RYZH01000023">
    <property type="protein sequence ID" value="RUL87336.1"/>
    <property type="molecule type" value="Genomic_DNA"/>
</dbReference>
<dbReference type="InterPro" id="IPR027558">
    <property type="entry name" value="Pre_pil_HX9DG_C"/>
</dbReference>
<dbReference type="RefSeq" id="WP_126725874.1">
    <property type="nucleotide sequence ID" value="NZ_RYZH01000023.1"/>
</dbReference>
<evidence type="ECO:0000313" key="2">
    <source>
        <dbReference type="EMBL" id="RUL87336.1"/>
    </source>
</evidence>
<proteinExistence type="predicted"/>
<keyword evidence="3" id="KW-1185">Reference proteome</keyword>
<dbReference type="AlphaFoldDB" id="A0A432MJP0"/>
<feature type="domain" description="DUF1559" evidence="1">
    <location>
        <begin position="35"/>
        <end position="379"/>
    </location>
</feature>
<reference evidence="2 3" key="1">
    <citation type="submission" date="2018-12" db="EMBL/GenBank/DDBJ databases">
        <authorList>
            <person name="Toschakov S.V."/>
        </authorList>
    </citation>
    <scope>NUCLEOTIDE SEQUENCE [LARGE SCALE GENOMIC DNA]</scope>
    <source>
        <strain evidence="2 3">GM2012</strain>
    </source>
</reference>
<dbReference type="NCBIfam" id="TIGR02532">
    <property type="entry name" value="IV_pilin_GFxxxE"/>
    <property type="match status" value="1"/>
</dbReference>
<comment type="caution">
    <text evidence="2">The sequence shown here is derived from an EMBL/GenBank/DDBJ whole genome shotgun (WGS) entry which is preliminary data.</text>
</comment>
<dbReference type="Proteomes" id="UP000280296">
    <property type="component" value="Unassembled WGS sequence"/>
</dbReference>
<organism evidence="2 3">
    <name type="scientific">Tautonia sociabilis</name>
    <dbReference type="NCBI Taxonomy" id="2080755"/>
    <lineage>
        <taxon>Bacteria</taxon>
        <taxon>Pseudomonadati</taxon>
        <taxon>Planctomycetota</taxon>
        <taxon>Planctomycetia</taxon>
        <taxon>Isosphaerales</taxon>
        <taxon>Isosphaeraceae</taxon>
        <taxon>Tautonia</taxon>
    </lineage>
</organism>
<dbReference type="SUPFAM" id="SSF54523">
    <property type="entry name" value="Pili subunits"/>
    <property type="match status" value="1"/>
</dbReference>
<dbReference type="PROSITE" id="PS00409">
    <property type="entry name" value="PROKAR_NTER_METHYL"/>
    <property type="match status" value="1"/>
</dbReference>
<dbReference type="Pfam" id="PF07963">
    <property type="entry name" value="N_methyl"/>
    <property type="match status" value="1"/>
</dbReference>
<dbReference type="InterPro" id="IPR012902">
    <property type="entry name" value="N_methyl_site"/>
</dbReference>
<evidence type="ECO:0000313" key="3">
    <source>
        <dbReference type="Proteomes" id="UP000280296"/>
    </source>
</evidence>